<reference evidence="2 3" key="1">
    <citation type="journal article" date="2018" name="Evol. Lett.">
        <title>Horizontal gene cluster transfer increased hallucinogenic mushroom diversity.</title>
        <authorList>
            <person name="Reynolds H.T."/>
            <person name="Vijayakumar V."/>
            <person name="Gluck-Thaler E."/>
            <person name="Korotkin H.B."/>
            <person name="Matheny P.B."/>
            <person name="Slot J.C."/>
        </authorList>
    </citation>
    <scope>NUCLEOTIDE SEQUENCE [LARGE SCALE GENOMIC DNA]</scope>
    <source>
        <strain evidence="2 3">2631</strain>
    </source>
</reference>
<dbReference type="AlphaFoldDB" id="A0A409XK95"/>
<dbReference type="Proteomes" id="UP000283269">
    <property type="component" value="Unassembled WGS sequence"/>
</dbReference>
<evidence type="ECO:0000313" key="3">
    <source>
        <dbReference type="Proteomes" id="UP000283269"/>
    </source>
</evidence>
<organism evidence="2 3">
    <name type="scientific">Psilocybe cyanescens</name>
    <dbReference type="NCBI Taxonomy" id="93625"/>
    <lineage>
        <taxon>Eukaryota</taxon>
        <taxon>Fungi</taxon>
        <taxon>Dikarya</taxon>
        <taxon>Basidiomycota</taxon>
        <taxon>Agaricomycotina</taxon>
        <taxon>Agaricomycetes</taxon>
        <taxon>Agaricomycetidae</taxon>
        <taxon>Agaricales</taxon>
        <taxon>Agaricineae</taxon>
        <taxon>Strophariaceae</taxon>
        <taxon>Psilocybe</taxon>
    </lineage>
</organism>
<feature type="region of interest" description="Disordered" evidence="1">
    <location>
        <begin position="1"/>
        <end position="24"/>
    </location>
</feature>
<keyword evidence="3" id="KW-1185">Reference proteome</keyword>
<evidence type="ECO:0000313" key="2">
    <source>
        <dbReference type="EMBL" id="PPQ91174.1"/>
    </source>
</evidence>
<accession>A0A409XK95</accession>
<comment type="caution">
    <text evidence="2">The sequence shown here is derived from an EMBL/GenBank/DDBJ whole genome shotgun (WGS) entry which is preliminary data.</text>
</comment>
<dbReference type="EMBL" id="NHYD01001443">
    <property type="protein sequence ID" value="PPQ91174.1"/>
    <property type="molecule type" value="Genomic_DNA"/>
</dbReference>
<proteinExistence type="predicted"/>
<evidence type="ECO:0000256" key="1">
    <source>
        <dbReference type="SAM" id="MobiDB-lite"/>
    </source>
</evidence>
<protein>
    <submittedName>
        <fullName evidence="2">Uncharacterized protein</fullName>
    </submittedName>
</protein>
<gene>
    <name evidence="2" type="ORF">CVT25_002607</name>
</gene>
<name>A0A409XK95_PSICY</name>
<feature type="compositionally biased region" description="Polar residues" evidence="1">
    <location>
        <begin position="1"/>
        <end position="17"/>
    </location>
</feature>
<dbReference type="InParanoid" id="A0A409XK95"/>
<dbReference type="OrthoDB" id="10627063at2759"/>
<sequence length="112" mass="12811">MTPAKQSTPYASHQSPSDEGEFSTVISQHTQLADEDNQDNELVRISNDWTSLKITELFNFQSDIWSNRYVHFANLSFEEELAFKYDLLDVNANGRDDHEVNFDPLTEGILIG</sequence>